<accession>K0Q1K1</accession>
<feature type="region of interest" description="Disordered" evidence="8">
    <location>
        <begin position="81"/>
        <end position="102"/>
    </location>
</feature>
<evidence type="ECO:0000256" key="2">
    <source>
        <dbReference type="ARBA" id="ARBA00012438"/>
    </source>
</evidence>
<dbReference type="STRING" id="1211777.BN77_p10085"/>
<dbReference type="EC" id="2.7.13.3" evidence="2"/>
<evidence type="ECO:0000313" key="10">
    <source>
        <dbReference type="EMBL" id="CCM78130.1"/>
    </source>
</evidence>
<protein>
    <recommendedName>
        <fullName evidence="2">histidine kinase</fullName>
        <ecNumber evidence="2">2.7.13.3</ecNumber>
    </recommendedName>
</protein>
<dbReference type="Pfam" id="PF07536">
    <property type="entry name" value="HWE_HK"/>
    <property type="match status" value="1"/>
</dbReference>
<evidence type="ECO:0000256" key="1">
    <source>
        <dbReference type="ARBA" id="ARBA00000085"/>
    </source>
</evidence>
<reference evidence="10 11" key="1">
    <citation type="journal article" date="2013" name="Genome Announc.">
        <title>Draft Genome Sequence of Rhizobium mesoamericanum STM3625, a Nitrogen-Fixing Symbiont of Mimosa pudica Isolated in French Guiana (South America).</title>
        <authorList>
            <person name="Moulin L."/>
            <person name="Mornico D."/>
            <person name="Melkonian R."/>
            <person name="Klonowska A."/>
        </authorList>
    </citation>
    <scope>NUCLEOTIDE SEQUENCE [LARGE SCALE GENOMIC DNA]</scope>
    <source>
        <strain evidence="10 11">STM3625</strain>
    </source>
</reference>
<evidence type="ECO:0000256" key="6">
    <source>
        <dbReference type="ARBA" id="ARBA00022777"/>
    </source>
</evidence>
<keyword evidence="7" id="KW-0067">ATP-binding</keyword>
<organism evidence="10 11">
    <name type="scientific">Rhizobium mesoamericanum STM3625</name>
    <dbReference type="NCBI Taxonomy" id="1211777"/>
    <lineage>
        <taxon>Bacteria</taxon>
        <taxon>Pseudomonadati</taxon>
        <taxon>Pseudomonadota</taxon>
        <taxon>Alphaproteobacteria</taxon>
        <taxon>Hyphomicrobiales</taxon>
        <taxon>Rhizobiaceae</taxon>
        <taxon>Rhizobium/Agrobacterium group</taxon>
        <taxon>Rhizobium</taxon>
    </lineage>
</organism>
<keyword evidence="6" id="KW-0418">Kinase</keyword>
<keyword evidence="3" id="KW-0597">Phosphoprotein</keyword>
<dbReference type="AlphaFoldDB" id="K0Q1K1"/>
<dbReference type="HOGENOM" id="CLU_2275213_0_0_5"/>
<evidence type="ECO:0000259" key="9">
    <source>
        <dbReference type="Pfam" id="PF07536"/>
    </source>
</evidence>
<keyword evidence="11" id="KW-1185">Reference proteome</keyword>
<dbReference type="GO" id="GO:0005524">
    <property type="term" value="F:ATP binding"/>
    <property type="evidence" value="ECO:0007669"/>
    <property type="project" value="UniProtKB-KW"/>
</dbReference>
<name>K0Q1K1_9HYPH</name>
<evidence type="ECO:0000256" key="8">
    <source>
        <dbReference type="SAM" id="MobiDB-lite"/>
    </source>
</evidence>
<dbReference type="InterPro" id="IPR011102">
    <property type="entry name" value="Sig_transdc_His_kinase_HWE"/>
</dbReference>
<feature type="domain" description="Signal transduction histidine kinase HWE region" evidence="9">
    <location>
        <begin position="2"/>
        <end position="57"/>
    </location>
</feature>
<comment type="catalytic activity">
    <reaction evidence="1">
        <text>ATP + protein L-histidine = ADP + protein N-phospho-L-histidine.</text>
        <dbReference type="EC" id="2.7.13.3"/>
    </reaction>
</comment>
<evidence type="ECO:0000256" key="7">
    <source>
        <dbReference type="ARBA" id="ARBA00022840"/>
    </source>
</evidence>
<gene>
    <name evidence="10" type="ORF">BN77_p10085</name>
</gene>
<dbReference type="RefSeq" id="WP_007535614.1">
    <property type="nucleotide sequence ID" value="NZ_HF536773.1"/>
</dbReference>
<proteinExistence type="predicted"/>
<evidence type="ECO:0000256" key="5">
    <source>
        <dbReference type="ARBA" id="ARBA00022741"/>
    </source>
</evidence>
<evidence type="ECO:0000256" key="3">
    <source>
        <dbReference type="ARBA" id="ARBA00022553"/>
    </source>
</evidence>
<keyword evidence="5" id="KW-0547">Nucleotide-binding</keyword>
<dbReference type="Proteomes" id="UP000009319">
    <property type="component" value="Unassembled WGS sequence"/>
</dbReference>
<keyword evidence="4" id="KW-0808">Transferase</keyword>
<dbReference type="EMBL" id="CANI01000035">
    <property type="protein sequence ID" value="CCM78130.1"/>
    <property type="molecule type" value="Genomic_DNA"/>
</dbReference>
<comment type="caution">
    <text evidence="10">The sequence shown here is derived from an EMBL/GenBank/DDBJ whole genome shotgun (WGS) entry which is preliminary data.</text>
</comment>
<evidence type="ECO:0000256" key="4">
    <source>
        <dbReference type="ARBA" id="ARBA00022679"/>
    </source>
</evidence>
<sequence length="102" mass="11511">MASIAKRNLETASSLELFGKVFLGRLKSMETAYAMLSSNNWKSASVRDIFADELEPSVIRITIWKDRTFNRRRNHVCPSQWSHMTSGQTPSNTASCQWTAVG</sequence>
<evidence type="ECO:0000313" key="11">
    <source>
        <dbReference type="Proteomes" id="UP000009319"/>
    </source>
</evidence>
<dbReference type="GO" id="GO:0004673">
    <property type="term" value="F:protein histidine kinase activity"/>
    <property type="evidence" value="ECO:0007669"/>
    <property type="project" value="UniProtKB-EC"/>
</dbReference>